<feature type="region of interest" description="Disordered" evidence="1">
    <location>
        <begin position="135"/>
        <end position="179"/>
    </location>
</feature>
<dbReference type="KEGG" id="ztr:MYCGRDRAFT_107859"/>
<dbReference type="InterPro" id="IPR056722">
    <property type="entry name" value="DUF7820"/>
</dbReference>
<proteinExistence type="predicted"/>
<dbReference type="RefSeq" id="XP_003855759.1">
    <property type="nucleotide sequence ID" value="XM_003855711.1"/>
</dbReference>
<evidence type="ECO:0000313" key="4">
    <source>
        <dbReference type="EMBL" id="EGP90735.1"/>
    </source>
</evidence>
<reference evidence="4 5" key="1">
    <citation type="journal article" date="2011" name="PLoS Genet.">
        <title>Finished genome of the fungal wheat pathogen Mycosphaerella graminicola reveals dispensome structure, chromosome plasticity, and stealth pathogenesis.</title>
        <authorList>
            <person name="Goodwin S.B."/>
            <person name="Ben M'barek S."/>
            <person name="Dhillon B."/>
            <person name="Wittenberg A.H.J."/>
            <person name="Crane C.F."/>
            <person name="Hane J.K."/>
            <person name="Foster A.J."/>
            <person name="Van der Lee T.A.J."/>
            <person name="Grimwood J."/>
            <person name="Aerts A."/>
            <person name="Antoniw J."/>
            <person name="Bailey A."/>
            <person name="Bluhm B."/>
            <person name="Bowler J."/>
            <person name="Bristow J."/>
            <person name="van der Burgt A."/>
            <person name="Canto-Canche B."/>
            <person name="Churchill A.C.L."/>
            <person name="Conde-Ferraez L."/>
            <person name="Cools H.J."/>
            <person name="Coutinho P.M."/>
            <person name="Csukai M."/>
            <person name="Dehal P."/>
            <person name="De Wit P."/>
            <person name="Donzelli B."/>
            <person name="van de Geest H.C."/>
            <person name="van Ham R.C.H.J."/>
            <person name="Hammond-Kosack K.E."/>
            <person name="Henrissat B."/>
            <person name="Kilian A."/>
            <person name="Kobayashi A.K."/>
            <person name="Koopmann E."/>
            <person name="Kourmpetis Y."/>
            <person name="Kuzniar A."/>
            <person name="Lindquist E."/>
            <person name="Lombard V."/>
            <person name="Maliepaard C."/>
            <person name="Martins N."/>
            <person name="Mehrabi R."/>
            <person name="Nap J.P.H."/>
            <person name="Ponomarenko A."/>
            <person name="Rudd J.J."/>
            <person name="Salamov A."/>
            <person name="Schmutz J."/>
            <person name="Schouten H.J."/>
            <person name="Shapiro H."/>
            <person name="Stergiopoulos I."/>
            <person name="Torriani S.F.F."/>
            <person name="Tu H."/>
            <person name="de Vries R.P."/>
            <person name="Waalwijk C."/>
            <person name="Ware S.B."/>
            <person name="Wiebenga A."/>
            <person name="Zwiers L.-H."/>
            <person name="Oliver R.P."/>
            <person name="Grigoriev I.V."/>
            <person name="Kema G.H.J."/>
        </authorList>
    </citation>
    <scope>NUCLEOTIDE SEQUENCE [LARGE SCALE GENOMIC DNA]</scope>
    <source>
        <strain evidence="5">CBS 115943 / IPO323</strain>
    </source>
</reference>
<feature type="domain" description="DUF7820" evidence="3">
    <location>
        <begin position="398"/>
        <end position="784"/>
    </location>
</feature>
<protein>
    <recommendedName>
        <fullName evidence="3">DUF7820 domain-containing protein</fullName>
    </recommendedName>
</protein>
<dbReference type="HOGENOM" id="CLU_011816_1_0_1"/>
<organism evidence="4 5">
    <name type="scientific">Zymoseptoria tritici (strain CBS 115943 / IPO323)</name>
    <name type="common">Speckled leaf blotch fungus</name>
    <name type="synonym">Septoria tritici</name>
    <dbReference type="NCBI Taxonomy" id="336722"/>
    <lineage>
        <taxon>Eukaryota</taxon>
        <taxon>Fungi</taxon>
        <taxon>Dikarya</taxon>
        <taxon>Ascomycota</taxon>
        <taxon>Pezizomycotina</taxon>
        <taxon>Dothideomycetes</taxon>
        <taxon>Dothideomycetidae</taxon>
        <taxon>Mycosphaerellales</taxon>
        <taxon>Mycosphaerellaceae</taxon>
        <taxon>Zymoseptoria</taxon>
    </lineage>
</organism>
<dbReference type="Proteomes" id="UP000008062">
    <property type="component" value="Chromosome 2"/>
</dbReference>
<evidence type="ECO:0000313" key="5">
    <source>
        <dbReference type="Proteomes" id="UP000008062"/>
    </source>
</evidence>
<accession>F9X3D8</accession>
<evidence type="ECO:0000256" key="2">
    <source>
        <dbReference type="SAM" id="Phobius"/>
    </source>
</evidence>
<feature type="compositionally biased region" description="Polar residues" evidence="1">
    <location>
        <begin position="607"/>
        <end position="616"/>
    </location>
</feature>
<dbReference type="Pfam" id="PF25130">
    <property type="entry name" value="DUF7820"/>
    <property type="match status" value="1"/>
</dbReference>
<keyword evidence="5" id="KW-1185">Reference proteome</keyword>
<keyword evidence="2" id="KW-1133">Transmembrane helix</keyword>
<keyword evidence="2" id="KW-0812">Transmembrane</keyword>
<dbReference type="OrthoDB" id="5384459at2759"/>
<feature type="compositionally biased region" description="Basic and acidic residues" evidence="1">
    <location>
        <begin position="45"/>
        <end position="56"/>
    </location>
</feature>
<dbReference type="eggNOG" id="ENOG502SJP0">
    <property type="taxonomic scope" value="Eukaryota"/>
</dbReference>
<gene>
    <name evidence="4" type="ORF">MYCGRDRAFT_107859</name>
</gene>
<evidence type="ECO:0000256" key="1">
    <source>
        <dbReference type="SAM" id="MobiDB-lite"/>
    </source>
</evidence>
<feature type="compositionally biased region" description="Low complexity" evidence="1">
    <location>
        <begin position="617"/>
        <end position="633"/>
    </location>
</feature>
<dbReference type="EMBL" id="CM001197">
    <property type="protein sequence ID" value="EGP90735.1"/>
    <property type="molecule type" value="Genomic_DNA"/>
</dbReference>
<dbReference type="OMA" id="YAMYPQN"/>
<evidence type="ECO:0000259" key="3">
    <source>
        <dbReference type="Pfam" id="PF25130"/>
    </source>
</evidence>
<dbReference type="PANTHER" id="PTHR42078:SF1">
    <property type="entry name" value="GLUCAN 1, 4-ALPHA-GLUCOSIDASE"/>
    <property type="match status" value="1"/>
</dbReference>
<sequence length="833" mass="90080">MDRRSLLDDDQNPANERTDVFSDEFEVDDWDIGVADGFRPTAGRNSEERAARHGATEDLEDGTPIRTVSAHYAPAPPVGASGTRDSVRKSGNRANPFASPEDVEPERGNSLEFEPESNFAHRTLSTASSRIYAQTDSPRFGAGPSHPYGLYTQATMPRSPSARTAASSARHPSQRQSFQQNLPQHPYAMYPQAIDLDDVDADDDDADQIRPNPVPVGFPGLGQNYTRRLGPDGEDQGIIDEVGHTEQLPPYSRYPEDGPEKMPLLPPTLHSRAPVEGSDPTMALMHTTLQPSPTPVQQSMTDESALNRNSVAHSMTRMLSTSSATGSSAKKSWQHKTWKERTWRERRWTRFCGIPFWVILLVIGVFLFIATVLGGVIGGYKAGGKSAKTTKAATTTVVTSLYDASLMPSPTSGGPPTGTFALTLGDPEEVVNDCLANRDLAMAWDCNLAPNPKLGISIVESSDPDQGMGATLFYNSDDPSIAAGAQLAYMDTQFSSFLTVLDNDDQDNGLAFYFQSWYDKVVVVPEGSINLAGPSKRGPPKKAFVGSSFQVPDAWKGRKQTLTPGEKPWFCVWNDTFVEGFIYVNEPSVTLTTSSSSSSITPPPSTQAGSASSSTVTDSPTTGSESSSGTTADIATTTAAADIITKTIVNPFTTAVYTGPASELPPWASGEAMRAKQRAAYANSMHQKPKRQLPARYPDMPFVVKIEERRLAESPQPYCQQYQILDNGHANWAPGPDGKPIMVYLDELDPIQTADAAATGTIAARHAKRNGEPVPNSCHCQWMSGDPSMQGVGYAGHCGLLFGMVSFVASPIVKGRIKDVDGLTNDFPVRREK</sequence>
<dbReference type="GeneID" id="13395942"/>
<feature type="transmembrane region" description="Helical" evidence="2">
    <location>
        <begin position="354"/>
        <end position="380"/>
    </location>
</feature>
<feature type="region of interest" description="Disordered" evidence="1">
    <location>
        <begin position="1"/>
        <end position="21"/>
    </location>
</feature>
<name>F9X3D8_ZYMTI</name>
<dbReference type="AlphaFoldDB" id="F9X3D8"/>
<feature type="region of interest" description="Disordered" evidence="1">
    <location>
        <begin position="37"/>
        <end position="117"/>
    </location>
</feature>
<dbReference type="PANTHER" id="PTHR42078">
    <property type="entry name" value="GLUCAN 1, 4-ALPHA-GLUCOSIDASE"/>
    <property type="match status" value="1"/>
</dbReference>
<feature type="region of interest" description="Disordered" evidence="1">
    <location>
        <begin position="593"/>
        <end position="633"/>
    </location>
</feature>
<dbReference type="InParanoid" id="F9X3D8"/>
<feature type="compositionally biased region" description="Low complexity" evidence="1">
    <location>
        <begin position="157"/>
        <end position="171"/>
    </location>
</feature>
<keyword evidence="2" id="KW-0472">Membrane</keyword>